<name>A0ABM8GW44_9MICO</name>
<keyword evidence="2" id="KW-1185">Reference proteome</keyword>
<reference evidence="2" key="1">
    <citation type="journal article" date="2019" name="Int. J. Syst. Evol. Microbiol.">
        <title>The Global Catalogue of Microorganisms (GCM) 10K type strain sequencing project: providing services to taxonomists for standard genome sequencing and annotation.</title>
        <authorList>
            <consortium name="The Broad Institute Genomics Platform"/>
            <consortium name="The Broad Institute Genome Sequencing Center for Infectious Disease"/>
            <person name="Wu L."/>
            <person name="Ma J."/>
        </authorList>
    </citation>
    <scope>NUCLEOTIDE SEQUENCE [LARGE SCALE GENOMIC DNA]</scope>
    <source>
        <strain evidence="2">NBRC 108728</strain>
    </source>
</reference>
<dbReference type="RefSeq" id="WP_286346955.1">
    <property type="nucleotide sequence ID" value="NZ_AP027733.1"/>
</dbReference>
<accession>A0ABM8GW44</accession>
<organism evidence="1 2">
    <name type="scientific">Frondihabitans sucicola</name>
    <dbReference type="NCBI Taxonomy" id="1268041"/>
    <lineage>
        <taxon>Bacteria</taxon>
        <taxon>Bacillati</taxon>
        <taxon>Actinomycetota</taxon>
        <taxon>Actinomycetes</taxon>
        <taxon>Micrococcales</taxon>
        <taxon>Microbacteriaceae</taxon>
        <taxon>Frondihabitans</taxon>
    </lineage>
</organism>
<gene>
    <name evidence="1" type="ORF">GCM10025867_49130</name>
</gene>
<sequence>MNLPSRTNAAERVLGSIARGRWRTPDQEAPTRAQVAMVAHALADHTLNVQMVQFSDSPDGVAMNVGRWMHALGDDLDNLVDGLAVPILFAGDFRVGHILDLPYLPDALGSSVSISAPTKASHGQGFSLTITFGDGESRLFTSLVDAFEMAPVPKGRAKSAWAETDVAEARAFGYQVLKIVTEQMRQRIEALLELSPSLLVFGDGKVHVS</sequence>
<keyword evidence="1" id="KW-0614">Plasmid</keyword>
<protein>
    <submittedName>
        <fullName evidence="1">Uncharacterized protein</fullName>
    </submittedName>
</protein>
<evidence type="ECO:0000313" key="1">
    <source>
        <dbReference type="EMBL" id="BDZ52672.1"/>
    </source>
</evidence>
<proteinExistence type="predicted"/>
<dbReference type="Proteomes" id="UP001321486">
    <property type="component" value="Plasmid pNBRC108728a"/>
</dbReference>
<geneLocation type="plasmid" evidence="1 2">
    <name>pNBRC108728a</name>
</geneLocation>
<evidence type="ECO:0000313" key="2">
    <source>
        <dbReference type="Proteomes" id="UP001321486"/>
    </source>
</evidence>
<dbReference type="EMBL" id="AP027733">
    <property type="protein sequence ID" value="BDZ52672.1"/>
    <property type="molecule type" value="Genomic_DNA"/>
</dbReference>